<evidence type="ECO:0000313" key="2">
    <source>
        <dbReference type="Proteomes" id="UP000237003"/>
    </source>
</evidence>
<dbReference type="AlphaFoldDB" id="A0A2S4S2L7"/>
<sequence length="106" mass="11736">MSFSQINAIGSLDRYSADTRIAEAEFPSVSIVSLEDRFKEAISNQAVTNQFTRDKIYSALNDPNVTSDPAKLAYWQQQLSVYTLDINLCSTLARKGVAAIETLVKT</sequence>
<name>A0A2S4S2L7_CITAM</name>
<dbReference type="NCBIfam" id="NF038054">
    <property type="entry name" value="T3SS_SctI"/>
    <property type="match status" value="1"/>
</dbReference>
<proteinExistence type="predicted"/>
<comment type="caution">
    <text evidence="1">The sequence shown here is derived from an EMBL/GenBank/DDBJ whole genome shotgun (WGS) entry which is preliminary data.</text>
</comment>
<evidence type="ECO:0000313" key="1">
    <source>
        <dbReference type="EMBL" id="POU68097.1"/>
    </source>
</evidence>
<dbReference type="RefSeq" id="WP_103775016.1">
    <property type="nucleotide sequence ID" value="NZ_PQLX01000001.1"/>
</dbReference>
<protein>
    <submittedName>
        <fullName evidence="1">Type III secretion system protein PrgJ</fullName>
    </submittedName>
</protein>
<dbReference type="OrthoDB" id="6630364at2"/>
<dbReference type="EMBL" id="PQLX01000001">
    <property type="protein sequence ID" value="POU68097.1"/>
    <property type="molecule type" value="Genomic_DNA"/>
</dbReference>
<dbReference type="Proteomes" id="UP000237003">
    <property type="component" value="Unassembled WGS sequence"/>
</dbReference>
<gene>
    <name evidence="1" type="ORF">C3430_03185</name>
</gene>
<reference evidence="1 2" key="1">
    <citation type="submission" date="2018-01" db="EMBL/GenBank/DDBJ databases">
        <title>Complete genome sequences of 14 Citrobacter spp. isolated from plant in Canada.</title>
        <authorList>
            <person name="Bhandare S.G."/>
            <person name="Colavecchio A."/>
            <person name="Jeukens J."/>
            <person name="Emond-Rheault J.-G."/>
            <person name="Freschi L."/>
            <person name="Hamel J."/>
            <person name="Kukavica-Ibrulj I."/>
            <person name="Levesque R."/>
            <person name="Goodridge L."/>
        </authorList>
    </citation>
    <scope>NUCLEOTIDE SEQUENCE [LARGE SCALE GENOMIC DNA]</scope>
    <source>
        <strain evidence="1 2">S1285</strain>
    </source>
</reference>
<accession>A0A2S4S2L7</accession>
<organism evidence="1 2">
    <name type="scientific">Citrobacter amalonaticus</name>
    <dbReference type="NCBI Taxonomy" id="35703"/>
    <lineage>
        <taxon>Bacteria</taxon>
        <taxon>Pseudomonadati</taxon>
        <taxon>Pseudomonadota</taxon>
        <taxon>Gammaproteobacteria</taxon>
        <taxon>Enterobacterales</taxon>
        <taxon>Enterobacteriaceae</taxon>
        <taxon>Citrobacter</taxon>
    </lineage>
</organism>
<dbReference type="InterPro" id="IPR047754">
    <property type="entry name" value="T3SS_SctI-like"/>
</dbReference>